<name>A0A0U3MB75_9BURK</name>
<proteinExistence type="predicted"/>
<organism evidence="1 2">
    <name type="scientific">Roseateles depolymerans</name>
    <dbReference type="NCBI Taxonomy" id="76731"/>
    <lineage>
        <taxon>Bacteria</taxon>
        <taxon>Pseudomonadati</taxon>
        <taxon>Pseudomonadota</taxon>
        <taxon>Betaproteobacteria</taxon>
        <taxon>Burkholderiales</taxon>
        <taxon>Sphaerotilaceae</taxon>
        <taxon>Roseateles</taxon>
    </lineage>
</organism>
<dbReference type="AlphaFoldDB" id="A0A0U3MB75"/>
<evidence type="ECO:0000313" key="2">
    <source>
        <dbReference type="Proteomes" id="UP000060699"/>
    </source>
</evidence>
<accession>A0A0U3MB75</accession>
<dbReference type="KEGG" id="rdp:RD2015_1428"/>
<dbReference type="STRING" id="76731.RD2015_1428"/>
<evidence type="ECO:0000313" key="1">
    <source>
        <dbReference type="EMBL" id="ALV05917.1"/>
    </source>
</evidence>
<dbReference type="RefSeq" id="WP_116001828.1">
    <property type="nucleotide sequence ID" value="NZ_CP013729.1"/>
</dbReference>
<reference evidence="1 2" key="1">
    <citation type="submission" date="2015-12" db="EMBL/GenBank/DDBJ databases">
        <title>Complete genome of Roseateles depolymerans KCTC 42856.</title>
        <authorList>
            <person name="Kim K.M."/>
        </authorList>
    </citation>
    <scope>NUCLEOTIDE SEQUENCE [LARGE SCALE GENOMIC DNA]</scope>
    <source>
        <strain evidence="1 2">KCTC 42856</strain>
    </source>
</reference>
<gene>
    <name evidence="1" type="ORF">RD2015_1428</name>
</gene>
<protein>
    <submittedName>
        <fullName evidence="1">Uncharacterized protein</fullName>
    </submittedName>
</protein>
<dbReference type="EMBL" id="CP013729">
    <property type="protein sequence ID" value="ALV05917.1"/>
    <property type="molecule type" value="Genomic_DNA"/>
</dbReference>
<dbReference type="Proteomes" id="UP000060699">
    <property type="component" value="Chromosome"/>
</dbReference>
<sequence>MAFVRTTGGLLQLQSHKLTNADLRQAADFAREVLKKPELSDRILAAQRKQGPAPSAPAAANVRSLSRHPLSRHPDRQAPVLDDLDAFSPELFRAA</sequence>
<keyword evidence="2" id="KW-1185">Reference proteome</keyword>